<protein>
    <submittedName>
        <fullName evidence="1">Uncharacterized protein</fullName>
    </submittedName>
</protein>
<dbReference type="Proteomes" id="UP001644719">
    <property type="component" value="Unassembled WGS sequence"/>
</dbReference>
<keyword evidence="2" id="KW-1185">Reference proteome</keyword>
<sequence>MQVIIDSCKRLYEIDGVKEIDRISKLPCMSMKKEVIDKNGNKRMKKCDFPEFMKYTREIAVTKDGKELPQEDIEESKNKLKGRINKDLVCPMNWLQEWLDKIQGASTKVTTPTENFFIKMKGKPNNYQISNIMTLIADYDSYIKNLQLSCSDTEIYYDLIANKFHELLNEISKMRIRNVITINRLIEISIGISSNKGLTEQRKNNPSKYVKKTLNILYKYDKNKFLNNFIGS</sequence>
<evidence type="ECO:0000313" key="2">
    <source>
        <dbReference type="Proteomes" id="UP001644719"/>
    </source>
</evidence>
<dbReference type="EMBL" id="JAAITS010000004">
    <property type="protein sequence ID" value="NSG84251.1"/>
    <property type="molecule type" value="Genomic_DNA"/>
</dbReference>
<accession>A0ABX2H4E9</accession>
<evidence type="ECO:0000313" key="1">
    <source>
        <dbReference type="EMBL" id="NSG84251.1"/>
    </source>
</evidence>
<gene>
    <name evidence="1" type="ORF">G5B17_02080</name>
</gene>
<proteinExistence type="predicted"/>
<reference evidence="1 2" key="1">
    <citation type="journal article" date="2020" name="Cell Host Microbe">
        <title>Functional and Genomic Variation between Human-Derived Isolates of Lachnospiraceae Reveals Inter- and Intra-Species Diversity.</title>
        <authorList>
            <person name="Sorbara M.T."/>
            <person name="Littmann E.R."/>
            <person name="Fontana E."/>
            <person name="Moody T.U."/>
            <person name="Kohout C.E."/>
            <person name="Gjonbalaj M."/>
            <person name="Eaton V."/>
            <person name="Seok R."/>
            <person name="Leiner I.M."/>
            <person name="Pamer E.G."/>
        </authorList>
    </citation>
    <scope>NUCLEOTIDE SEQUENCE [LARGE SCALE GENOMIC DNA]</scope>
    <source>
        <strain evidence="1 2">MSK.17.74</strain>
    </source>
</reference>
<comment type="caution">
    <text evidence="1">The sequence shown here is derived from an EMBL/GenBank/DDBJ whole genome shotgun (WGS) entry which is preliminary data.</text>
</comment>
<name>A0ABX2H4E9_9FIRM</name>
<dbReference type="RefSeq" id="WP_173769241.1">
    <property type="nucleotide sequence ID" value="NZ_JAAITS010000004.1"/>
</dbReference>
<organism evidence="1 2">
    <name type="scientific">Blautia faecis</name>
    <dbReference type="NCBI Taxonomy" id="871665"/>
    <lineage>
        <taxon>Bacteria</taxon>
        <taxon>Bacillati</taxon>
        <taxon>Bacillota</taxon>
        <taxon>Clostridia</taxon>
        <taxon>Lachnospirales</taxon>
        <taxon>Lachnospiraceae</taxon>
        <taxon>Blautia</taxon>
    </lineage>
</organism>